<evidence type="ECO:0000313" key="8">
    <source>
        <dbReference type="Proteomes" id="UP001153076"/>
    </source>
</evidence>
<dbReference type="CDD" id="cd04873">
    <property type="entry name" value="ACT_UUR-ACR-like"/>
    <property type="match status" value="1"/>
</dbReference>
<dbReference type="PANTHER" id="PTHR45844">
    <property type="entry name" value="TRANSCRIPTION FACTOR BHLH30"/>
    <property type="match status" value="1"/>
</dbReference>
<keyword evidence="8" id="KW-1185">Reference proteome</keyword>
<keyword evidence="3" id="KW-0238">DNA-binding</keyword>
<dbReference type="InterPro" id="IPR045847">
    <property type="entry name" value="AIG1-like"/>
</dbReference>
<reference evidence="7" key="1">
    <citation type="submission" date="2022-04" db="EMBL/GenBank/DDBJ databases">
        <title>Carnegiea gigantea Genome sequencing and assembly v2.</title>
        <authorList>
            <person name="Copetti D."/>
            <person name="Sanderson M.J."/>
            <person name="Burquez A."/>
            <person name="Wojciechowski M.F."/>
        </authorList>
    </citation>
    <scope>NUCLEOTIDE SEQUENCE</scope>
    <source>
        <strain evidence="7">SGP5-SGP5p</strain>
        <tissue evidence="7">Aerial part</tissue>
    </source>
</reference>
<dbReference type="GO" id="GO:0046983">
    <property type="term" value="F:protein dimerization activity"/>
    <property type="evidence" value="ECO:0007669"/>
    <property type="project" value="InterPro"/>
</dbReference>
<dbReference type="Pfam" id="PF00010">
    <property type="entry name" value="HLH"/>
    <property type="match status" value="1"/>
</dbReference>
<dbReference type="SMART" id="SM00353">
    <property type="entry name" value="HLH"/>
    <property type="match status" value="1"/>
</dbReference>
<dbReference type="OrthoDB" id="71302at2759"/>
<dbReference type="AlphaFoldDB" id="A0A9Q1QIM7"/>
<dbReference type="Gene3D" id="4.10.280.10">
    <property type="entry name" value="Helix-loop-helix DNA-binding domain"/>
    <property type="match status" value="1"/>
</dbReference>
<evidence type="ECO:0000256" key="5">
    <source>
        <dbReference type="ARBA" id="ARBA00023242"/>
    </source>
</evidence>
<dbReference type="PROSITE" id="PS50888">
    <property type="entry name" value="BHLH"/>
    <property type="match status" value="1"/>
</dbReference>
<evidence type="ECO:0000256" key="1">
    <source>
        <dbReference type="ARBA" id="ARBA00004123"/>
    </source>
</evidence>
<organism evidence="7 8">
    <name type="scientific">Carnegiea gigantea</name>
    <dbReference type="NCBI Taxonomy" id="171969"/>
    <lineage>
        <taxon>Eukaryota</taxon>
        <taxon>Viridiplantae</taxon>
        <taxon>Streptophyta</taxon>
        <taxon>Embryophyta</taxon>
        <taxon>Tracheophyta</taxon>
        <taxon>Spermatophyta</taxon>
        <taxon>Magnoliopsida</taxon>
        <taxon>eudicotyledons</taxon>
        <taxon>Gunneridae</taxon>
        <taxon>Pentapetalae</taxon>
        <taxon>Caryophyllales</taxon>
        <taxon>Cactineae</taxon>
        <taxon>Cactaceae</taxon>
        <taxon>Cactoideae</taxon>
        <taxon>Echinocereeae</taxon>
        <taxon>Carnegiea</taxon>
    </lineage>
</organism>
<proteinExistence type="predicted"/>
<feature type="domain" description="BHLH" evidence="6">
    <location>
        <begin position="86"/>
        <end position="135"/>
    </location>
</feature>
<protein>
    <recommendedName>
        <fullName evidence="6">BHLH domain-containing protein</fullName>
    </recommendedName>
</protein>
<keyword evidence="4" id="KW-0804">Transcription</keyword>
<keyword evidence="5" id="KW-0539">Nucleus</keyword>
<evidence type="ECO:0000256" key="2">
    <source>
        <dbReference type="ARBA" id="ARBA00023015"/>
    </source>
</evidence>
<evidence type="ECO:0000256" key="4">
    <source>
        <dbReference type="ARBA" id="ARBA00023163"/>
    </source>
</evidence>
<dbReference type="GO" id="GO:0003700">
    <property type="term" value="F:DNA-binding transcription factor activity"/>
    <property type="evidence" value="ECO:0007669"/>
    <property type="project" value="InterPro"/>
</dbReference>
<evidence type="ECO:0000313" key="7">
    <source>
        <dbReference type="EMBL" id="KAJ8443219.1"/>
    </source>
</evidence>
<comment type="subcellular location">
    <subcellularLocation>
        <location evidence="1">Nucleus</location>
    </subcellularLocation>
</comment>
<dbReference type="GO" id="GO:0005634">
    <property type="term" value="C:nucleus"/>
    <property type="evidence" value="ECO:0007669"/>
    <property type="project" value="UniProtKB-SubCell"/>
</dbReference>
<dbReference type="GO" id="GO:0003677">
    <property type="term" value="F:DNA binding"/>
    <property type="evidence" value="ECO:0007669"/>
    <property type="project" value="UniProtKB-KW"/>
</dbReference>
<sequence length="293" mass="32461">MQNAENLTFPTAMSELELYRYFSAAADHGGDAFNFPAENSNFGGIIGGSNYCSSMSMSVSGSSCASFYPGASGILTETTESKAIAASRVLHKEAEKRRRERINSHLDRLRSLIPCTSKTDKATLLSKVVQKVAELKRQAAEIPPLENLMIPSETDEFTVYIHNDDNNNQSLFDDGYCGDHAVKNNNNNNNHDDDDDDDDRMILKASLCCEDRPDLFADLSQVLSSLNLKTLRAEISTLGGRIQGVLVVSGDHNTCQRDECVVFLRDALKGIVQRSGSEDRLKRRRRVFDHANC</sequence>
<dbReference type="InterPro" id="IPR011598">
    <property type="entry name" value="bHLH_dom"/>
</dbReference>
<dbReference type="EMBL" id="JAKOGI010000124">
    <property type="protein sequence ID" value="KAJ8443219.1"/>
    <property type="molecule type" value="Genomic_DNA"/>
</dbReference>
<gene>
    <name evidence="7" type="ORF">Cgig2_017212</name>
</gene>
<accession>A0A9Q1QIM7</accession>
<dbReference type="InterPro" id="IPR045865">
    <property type="entry name" value="ACT-like_dom_sf"/>
</dbReference>
<evidence type="ECO:0000259" key="6">
    <source>
        <dbReference type="PROSITE" id="PS50888"/>
    </source>
</evidence>
<dbReference type="InterPro" id="IPR036638">
    <property type="entry name" value="HLH_DNA-bd_sf"/>
</dbReference>
<dbReference type="SUPFAM" id="SSF55021">
    <property type="entry name" value="ACT-like"/>
    <property type="match status" value="1"/>
</dbReference>
<dbReference type="PANTHER" id="PTHR45844:SF19">
    <property type="entry name" value="TRANSCRIPTION FACTOR BHLH106-RELATED"/>
    <property type="match status" value="1"/>
</dbReference>
<dbReference type="SUPFAM" id="SSF47459">
    <property type="entry name" value="HLH, helix-loop-helix DNA-binding domain"/>
    <property type="match status" value="1"/>
</dbReference>
<comment type="caution">
    <text evidence="7">The sequence shown here is derived from an EMBL/GenBank/DDBJ whole genome shotgun (WGS) entry which is preliminary data.</text>
</comment>
<dbReference type="Gene3D" id="3.30.70.260">
    <property type="match status" value="1"/>
</dbReference>
<keyword evidence="2" id="KW-0805">Transcription regulation</keyword>
<evidence type="ECO:0000256" key="3">
    <source>
        <dbReference type="ARBA" id="ARBA00023125"/>
    </source>
</evidence>
<dbReference type="Proteomes" id="UP001153076">
    <property type="component" value="Unassembled WGS sequence"/>
</dbReference>
<name>A0A9Q1QIM7_9CARY</name>
<dbReference type="CDD" id="cd11455">
    <property type="entry name" value="bHLH_AtAIG1_like"/>
    <property type="match status" value="1"/>
</dbReference>